<proteinExistence type="predicted"/>
<organism evidence="3 4">
    <name type="scientific">Subtercola frigoramans</name>
    <dbReference type="NCBI Taxonomy" id="120298"/>
    <lineage>
        <taxon>Bacteria</taxon>
        <taxon>Bacillati</taxon>
        <taxon>Actinomycetota</taxon>
        <taxon>Actinomycetes</taxon>
        <taxon>Micrococcales</taxon>
        <taxon>Microbacteriaceae</taxon>
        <taxon>Subtercola</taxon>
    </lineage>
</organism>
<evidence type="ECO:0000313" key="3">
    <source>
        <dbReference type="EMBL" id="MBM7473147.1"/>
    </source>
</evidence>
<reference evidence="3 4" key="1">
    <citation type="submission" date="2021-01" db="EMBL/GenBank/DDBJ databases">
        <title>Sequencing the genomes of 1000 actinobacteria strains.</title>
        <authorList>
            <person name="Klenk H.-P."/>
        </authorList>
    </citation>
    <scope>NUCLEOTIDE SEQUENCE [LARGE SCALE GENOMIC DNA]</scope>
    <source>
        <strain evidence="3 4">DSM 13057</strain>
    </source>
</reference>
<evidence type="ECO:0000256" key="1">
    <source>
        <dbReference type="ARBA" id="ARBA00023125"/>
    </source>
</evidence>
<dbReference type="Proteomes" id="UP000776164">
    <property type="component" value="Unassembled WGS sequence"/>
</dbReference>
<dbReference type="InterPro" id="IPR000424">
    <property type="entry name" value="Primosome_PriB/ssb"/>
</dbReference>
<dbReference type="SUPFAM" id="SSF50249">
    <property type="entry name" value="Nucleic acid-binding proteins"/>
    <property type="match status" value="1"/>
</dbReference>
<dbReference type="Gene3D" id="2.40.50.140">
    <property type="entry name" value="Nucleic acid-binding proteins"/>
    <property type="match status" value="1"/>
</dbReference>
<evidence type="ECO:0000313" key="4">
    <source>
        <dbReference type="Proteomes" id="UP000776164"/>
    </source>
</evidence>
<evidence type="ECO:0008006" key="5">
    <source>
        <dbReference type="Google" id="ProtNLM"/>
    </source>
</evidence>
<dbReference type="RefSeq" id="WP_205110376.1">
    <property type="nucleotide sequence ID" value="NZ_BAAAHT010000014.1"/>
</dbReference>
<dbReference type="PROSITE" id="PS50935">
    <property type="entry name" value="SSB"/>
    <property type="match status" value="1"/>
</dbReference>
<comment type="caution">
    <text evidence="3">The sequence shown here is derived from an EMBL/GenBank/DDBJ whole genome shotgun (WGS) entry which is preliminary data.</text>
</comment>
<sequence>MARRSIVKQAQALPQIYCLRRAQLRTSIRLGLARGNEQTAPGKKGQRKAQVVPWCDVVCDGELASNVLDSLVEGDYVVVEGELRVHRLYPVDDGRDSAMVSVRAESVGLDLRRGVAKFLRVER</sequence>
<keyword evidence="1 2" id="KW-0238">DNA-binding</keyword>
<gene>
    <name evidence="3" type="ORF">JOE66_002781</name>
</gene>
<name>A0ABS2L7U0_9MICO</name>
<accession>A0ABS2L7U0</accession>
<dbReference type="EMBL" id="JAFBBU010000001">
    <property type="protein sequence ID" value="MBM7473147.1"/>
    <property type="molecule type" value="Genomic_DNA"/>
</dbReference>
<protein>
    <recommendedName>
        <fullName evidence="5">Single-stranded DNA-binding protein</fullName>
    </recommendedName>
</protein>
<evidence type="ECO:0000256" key="2">
    <source>
        <dbReference type="PROSITE-ProRule" id="PRU00252"/>
    </source>
</evidence>
<dbReference type="Pfam" id="PF00436">
    <property type="entry name" value="SSB"/>
    <property type="match status" value="1"/>
</dbReference>
<dbReference type="InterPro" id="IPR012340">
    <property type="entry name" value="NA-bd_OB-fold"/>
</dbReference>
<keyword evidence="4" id="KW-1185">Reference proteome</keyword>